<sequence>MSKFLKYCNKILKSTKAKKRQKVLAKFGKSIDAIDIKIKKRLFIVNDIQEAKKK</sequence>
<dbReference type="AlphaFoldDB" id="A0A383BLK9"/>
<reference evidence="1" key="1">
    <citation type="submission" date="2018-05" db="EMBL/GenBank/DDBJ databases">
        <authorList>
            <person name="Lanie J.A."/>
            <person name="Ng W.-L."/>
            <person name="Kazmierczak K.M."/>
            <person name="Andrzejewski T.M."/>
            <person name="Davidsen T.M."/>
            <person name="Wayne K.J."/>
            <person name="Tettelin H."/>
            <person name="Glass J.I."/>
            <person name="Rusch D."/>
            <person name="Podicherti R."/>
            <person name="Tsui H.-C.T."/>
            <person name="Winkler M.E."/>
        </authorList>
    </citation>
    <scope>NUCLEOTIDE SEQUENCE</scope>
</reference>
<organism evidence="1">
    <name type="scientific">marine metagenome</name>
    <dbReference type="NCBI Taxonomy" id="408172"/>
    <lineage>
        <taxon>unclassified sequences</taxon>
        <taxon>metagenomes</taxon>
        <taxon>ecological metagenomes</taxon>
    </lineage>
</organism>
<proteinExistence type="predicted"/>
<evidence type="ECO:0000313" key="1">
    <source>
        <dbReference type="EMBL" id="SVE20278.1"/>
    </source>
</evidence>
<gene>
    <name evidence="1" type="ORF">METZ01_LOCUS473132</name>
</gene>
<accession>A0A383BLK9</accession>
<dbReference type="EMBL" id="UINC01201092">
    <property type="protein sequence ID" value="SVE20278.1"/>
    <property type="molecule type" value="Genomic_DNA"/>
</dbReference>
<name>A0A383BLK9_9ZZZZ</name>
<protein>
    <submittedName>
        <fullName evidence="1">Uncharacterized protein</fullName>
    </submittedName>
</protein>